<gene>
    <name evidence="1" type="ORF">GBAR_LOCUS10428</name>
</gene>
<dbReference type="EMBL" id="CASHTH010001591">
    <property type="protein sequence ID" value="CAI8017094.1"/>
    <property type="molecule type" value="Genomic_DNA"/>
</dbReference>
<protein>
    <submittedName>
        <fullName evidence="1">Uncharacterized protein</fullName>
    </submittedName>
</protein>
<keyword evidence="2" id="KW-1185">Reference proteome</keyword>
<accession>A0AA35WE22</accession>
<sequence length="86" mass="9676">MRMMMAKNLLSSFTSNRLFDQGRTLECGGMSLLSMYCCAWRNRTTRLECVLREWVASSLLLCEPTSTLAPTSICPPQLAAHLLFSL</sequence>
<evidence type="ECO:0000313" key="2">
    <source>
        <dbReference type="Proteomes" id="UP001174909"/>
    </source>
</evidence>
<dbReference type="Proteomes" id="UP001174909">
    <property type="component" value="Unassembled WGS sequence"/>
</dbReference>
<proteinExistence type="predicted"/>
<reference evidence="1" key="1">
    <citation type="submission" date="2023-03" db="EMBL/GenBank/DDBJ databases">
        <authorList>
            <person name="Steffen K."/>
            <person name="Cardenas P."/>
        </authorList>
    </citation>
    <scope>NUCLEOTIDE SEQUENCE</scope>
</reference>
<name>A0AA35WE22_GEOBA</name>
<comment type="caution">
    <text evidence="1">The sequence shown here is derived from an EMBL/GenBank/DDBJ whole genome shotgun (WGS) entry which is preliminary data.</text>
</comment>
<evidence type="ECO:0000313" key="1">
    <source>
        <dbReference type="EMBL" id="CAI8017094.1"/>
    </source>
</evidence>
<organism evidence="1 2">
    <name type="scientific">Geodia barretti</name>
    <name type="common">Barrett's horny sponge</name>
    <dbReference type="NCBI Taxonomy" id="519541"/>
    <lineage>
        <taxon>Eukaryota</taxon>
        <taxon>Metazoa</taxon>
        <taxon>Porifera</taxon>
        <taxon>Demospongiae</taxon>
        <taxon>Heteroscleromorpha</taxon>
        <taxon>Tetractinellida</taxon>
        <taxon>Astrophorina</taxon>
        <taxon>Geodiidae</taxon>
        <taxon>Geodia</taxon>
    </lineage>
</organism>
<dbReference type="AlphaFoldDB" id="A0AA35WE22"/>